<comment type="caution">
    <text evidence="14">The sequence shown here is derived from an EMBL/GenBank/DDBJ whole genome shotgun (WGS) entry which is preliminary data.</text>
</comment>
<keyword evidence="9" id="KW-0505">Motor protein</keyword>
<dbReference type="Gene3D" id="2.130.10.10">
    <property type="entry name" value="YVTN repeat-like/Quinoprotein amine dehydrogenase"/>
    <property type="match status" value="2"/>
</dbReference>
<evidence type="ECO:0000256" key="6">
    <source>
        <dbReference type="ARBA" id="ARBA00022737"/>
    </source>
</evidence>
<keyword evidence="4 12" id="KW-0853">WD repeat</keyword>
<evidence type="ECO:0000313" key="15">
    <source>
        <dbReference type="Proteomes" id="UP000663880"/>
    </source>
</evidence>
<dbReference type="EMBL" id="CAJOBZ010000014">
    <property type="protein sequence ID" value="CAF4844922.1"/>
    <property type="molecule type" value="Genomic_DNA"/>
</dbReference>
<dbReference type="InterPro" id="IPR015943">
    <property type="entry name" value="WD40/YVTN_repeat-like_dom_sf"/>
</dbReference>
<dbReference type="GO" id="GO:0003341">
    <property type="term" value="P:cilium movement"/>
    <property type="evidence" value="ECO:0007669"/>
    <property type="project" value="TreeGrafter"/>
</dbReference>
<evidence type="ECO:0000256" key="8">
    <source>
        <dbReference type="ARBA" id="ARBA00023069"/>
    </source>
</evidence>
<evidence type="ECO:0000256" key="13">
    <source>
        <dbReference type="SAM" id="Coils"/>
    </source>
</evidence>
<keyword evidence="5" id="KW-0493">Microtubule</keyword>
<dbReference type="InterPro" id="IPR001680">
    <property type="entry name" value="WD40_rpt"/>
</dbReference>
<evidence type="ECO:0000313" key="14">
    <source>
        <dbReference type="EMBL" id="CAF4844922.1"/>
    </source>
</evidence>
<comment type="similarity">
    <text evidence="2">Belongs to the dynein intermediate chain family.</text>
</comment>
<keyword evidence="8" id="KW-0969">Cilium</keyword>
<proteinExistence type="inferred from homology"/>
<dbReference type="InterPro" id="IPR050687">
    <property type="entry name" value="Dynein_IC"/>
</dbReference>
<gene>
    <name evidence="14" type="ORF">PMACD_LOCUS6532</name>
</gene>
<feature type="repeat" description="WD" evidence="12">
    <location>
        <begin position="407"/>
        <end position="441"/>
    </location>
</feature>
<dbReference type="PANTHER" id="PTHR12442">
    <property type="entry name" value="DYNEIN INTERMEDIATE CHAIN"/>
    <property type="match status" value="1"/>
</dbReference>
<keyword evidence="6" id="KW-0677">Repeat</keyword>
<comment type="subcellular location">
    <subcellularLocation>
        <location evidence="1">Cytoplasm</location>
        <location evidence="1">Cytoskeleton</location>
        <location evidence="1">Cilium axoneme</location>
    </subcellularLocation>
</comment>
<evidence type="ECO:0000256" key="5">
    <source>
        <dbReference type="ARBA" id="ARBA00022701"/>
    </source>
</evidence>
<evidence type="ECO:0000256" key="12">
    <source>
        <dbReference type="PROSITE-ProRule" id="PRU00221"/>
    </source>
</evidence>
<organism evidence="14 15">
    <name type="scientific">Pieris macdunnoughi</name>
    <dbReference type="NCBI Taxonomy" id="345717"/>
    <lineage>
        <taxon>Eukaryota</taxon>
        <taxon>Metazoa</taxon>
        <taxon>Ecdysozoa</taxon>
        <taxon>Arthropoda</taxon>
        <taxon>Hexapoda</taxon>
        <taxon>Insecta</taxon>
        <taxon>Pterygota</taxon>
        <taxon>Neoptera</taxon>
        <taxon>Endopterygota</taxon>
        <taxon>Lepidoptera</taxon>
        <taxon>Glossata</taxon>
        <taxon>Ditrysia</taxon>
        <taxon>Papilionoidea</taxon>
        <taxon>Pieridae</taxon>
        <taxon>Pierinae</taxon>
        <taxon>Pieris</taxon>
    </lineage>
</organism>
<sequence length="583" mass="67014">MDPNITYSYFKQRKDFGRQVMFCEVAPQMLDSINPDKSEQNQYCLRNPVHREVQTCVRTSENYINTKVTKSKTTGINHSEGGWPKDIFYTDEEATARYRRRFERDDGYIDAVKNLNPDFEHYIQQNNAIEMYNIYFKEIASEKPVEKFLIKVNSSYKDVGTRPVSDICWTHEDQPKLAVSYCKKAFPKKESLNNDFVCHLWDIENPGEPCSIFCPPSACWQLVTSPASSSMFYAGLENGKVCIFDIRSQIEPIAISPDHLAHRDPVNALLFIPSRLNTEFFSGSTDGLCMWWDVRNISKPIDSLLMAIRIPQGEVSTYTTSEPVSALQYDRAFPTKFLCGTDTGFVISVNRKGKSHQEVMSAVFNAHDGPVKSVHRSPCTSKVFITCGGWKVNIWSEDIHSSPIISGSAHDHYINDVIWAPKRYSAYMTVSADGKFRYWDLLRKYREPMASVPVSQDRLLKLTPNQDGQFVATGDSKGTLYLLSLSDVLVNSDENDKQLMIQTLDRETHREHILENRVKEIKLKLKAGEDKKECLEMEVENEEEKEDTEFMTLEDEYHAIVSAELRNMEGRSMYIRGDPMRRR</sequence>
<dbReference type="OrthoDB" id="366230at2759"/>
<accession>A0A821RPW8</accession>
<dbReference type="Proteomes" id="UP000663880">
    <property type="component" value="Unassembled WGS sequence"/>
</dbReference>
<evidence type="ECO:0000256" key="4">
    <source>
        <dbReference type="ARBA" id="ARBA00022574"/>
    </source>
</evidence>
<dbReference type="SMART" id="SM00320">
    <property type="entry name" value="WD40"/>
    <property type="match status" value="6"/>
</dbReference>
<feature type="coiled-coil region" evidence="13">
    <location>
        <begin position="518"/>
        <end position="545"/>
    </location>
</feature>
<dbReference type="GO" id="GO:0036157">
    <property type="term" value="C:outer dynein arm"/>
    <property type="evidence" value="ECO:0007669"/>
    <property type="project" value="TreeGrafter"/>
</dbReference>
<keyword evidence="7" id="KW-0243">Dynein</keyword>
<protein>
    <recommendedName>
        <fullName evidence="16">Dynein intermediate chain 3, ciliary</fullName>
    </recommendedName>
</protein>
<reference evidence="14" key="1">
    <citation type="submission" date="2021-02" db="EMBL/GenBank/DDBJ databases">
        <authorList>
            <person name="Steward A R."/>
        </authorList>
    </citation>
    <scope>NUCLEOTIDE SEQUENCE</scope>
</reference>
<keyword evidence="13" id="KW-0175">Coiled coil</keyword>
<dbReference type="SUPFAM" id="SSF50978">
    <property type="entry name" value="WD40 repeat-like"/>
    <property type="match status" value="1"/>
</dbReference>
<dbReference type="GO" id="GO:0045504">
    <property type="term" value="F:dynein heavy chain binding"/>
    <property type="evidence" value="ECO:0007669"/>
    <property type="project" value="TreeGrafter"/>
</dbReference>
<keyword evidence="11" id="KW-0966">Cell projection</keyword>
<evidence type="ECO:0000256" key="11">
    <source>
        <dbReference type="ARBA" id="ARBA00023273"/>
    </source>
</evidence>
<dbReference type="GO" id="GO:0036158">
    <property type="term" value="P:outer dynein arm assembly"/>
    <property type="evidence" value="ECO:0007669"/>
    <property type="project" value="TreeGrafter"/>
</dbReference>
<evidence type="ECO:0008006" key="16">
    <source>
        <dbReference type="Google" id="ProtNLM"/>
    </source>
</evidence>
<evidence type="ECO:0000256" key="10">
    <source>
        <dbReference type="ARBA" id="ARBA00023212"/>
    </source>
</evidence>
<name>A0A821RPW8_9NEOP</name>
<evidence type="ECO:0000256" key="7">
    <source>
        <dbReference type="ARBA" id="ARBA00023017"/>
    </source>
</evidence>
<evidence type="ECO:0000256" key="2">
    <source>
        <dbReference type="ARBA" id="ARBA00011059"/>
    </source>
</evidence>
<dbReference type="PROSITE" id="PS50082">
    <property type="entry name" value="WD_REPEATS_2"/>
    <property type="match status" value="1"/>
</dbReference>
<dbReference type="InterPro" id="IPR036322">
    <property type="entry name" value="WD40_repeat_dom_sf"/>
</dbReference>
<dbReference type="PANTHER" id="PTHR12442:SF7">
    <property type="entry name" value="DYNEIN AXONEMAL INTERMEDIATE CHAIN 2"/>
    <property type="match status" value="1"/>
</dbReference>
<evidence type="ECO:0000256" key="9">
    <source>
        <dbReference type="ARBA" id="ARBA00023175"/>
    </source>
</evidence>
<dbReference type="GO" id="GO:0045503">
    <property type="term" value="F:dynein light chain binding"/>
    <property type="evidence" value="ECO:0007669"/>
    <property type="project" value="TreeGrafter"/>
</dbReference>
<evidence type="ECO:0000256" key="3">
    <source>
        <dbReference type="ARBA" id="ARBA00022490"/>
    </source>
</evidence>
<dbReference type="AlphaFoldDB" id="A0A821RPW8"/>
<dbReference type="GO" id="GO:0005874">
    <property type="term" value="C:microtubule"/>
    <property type="evidence" value="ECO:0007669"/>
    <property type="project" value="UniProtKB-KW"/>
</dbReference>
<keyword evidence="15" id="KW-1185">Reference proteome</keyword>
<evidence type="ECO:0000256" key="1">
    <source>
        <dbReference type="ARBA" id="ARBA00004430"/>
    </source>
</evidence>
<keyword evidence="3" id="KW-0963">Cytoplasm</keyword>
<keyword evidence="10" id="KW-0206">Cytoskeleton</keyword>